<keyword evidence="3 6" id="KW-0812">Transmembrane</keyword>
<proteinExistence type="predicted"/>
<keyword evidence="4 6" id="KW-1133">Transmembrane helix</keyword>
<feature type="transmembrane region" description="Helical" evidence="6">
    <location>
        <begin position="240"/>
        <end position="259"/>
    </location>
</feature>
<dbReference type="InterPro" id="IPR022791">
    <property type="entry name" value="L-PG_synthase/AglD"/>
</dbReference>
<evidence type="ECO:0000256" key="5">
    <source>
        <dbReference type="ARBA" id="ARBA00023136"/>
    </source>
</evidence>
<reference evidence="8" key="1">
    <citation type="submission" date="2016-10" db="EMBL/GenBank/DDBJ databases">
        <authorList>
            <person name="Varghese N."/>
            <person name="Submissions S."/>
        </authorList>
    </citation>
    <scope>NUCLEOTIDE SEQUENCE [LARGE SCALE GENOMIC DNA]</scope>
    <source>
        <strain evidence="8">CPCC 202695</strain>
    </source>
</reference>
<evidence type="ECO:0000256" key="3">
    <source>
        <dbReference type="ARBA" id="ARBA00022692"/>
    </source>
</evidence>
<dbReference type="EMBL" id="LT629755">
    <property type="protein sequence ID" value="SDS49014.1"/>
    <property type="molecule type" value="Genomic_DNA"/>
</dbReference>
<dbReference type="Pfam" id="PF03706">
    <property type="entry name" value="LPG_synthase_TM"/>
    <property type="match status" value="1"/>
</dbReference>
<evidence type="ECO:0000256" key="1">
    <source>
        <dbReference type="ARBA" id="ARBA00004651"/>
    </source>
</evidence>
<evidence type="ECO:0000256" key="4">
    <source>
        <dbReference type="ARBA" id="ARBA00022989"/>
    </source>
</evidence>
<dbReference type="AlphaFoldDB" id="A0A1H1SLW9"/>
<comment type="subcellular location">
    <subcellularLocation>
        <location evidence="1">Cell membrane</location>
        <topology evidence="1">Multi-pass membrane protein</topology>
    </subcellularLocation>
</comment>
<feature type="transmembrane region" description="Helical" evidence="6">
    <location>
        <begin position="161"/>
        <end position="185"/>
    </location>
</feature>
<evidence type="ECO:0008006" key="9">
    <source>
        <dbReference type="Google" id="ProtNLM"/>
    </source>
</evidence>
<keyword evidence="5 6" id="KW-0472">Membrane</keyword>
<dbReference type="Proteomes" id="UP000199482">
    <property type="component" value="Chromosome I"/>
</dbReference>
<keyword evidence="2" id="KW-1003">Cell membrane</keyword>
<protein>
    <recommendedName>
        <fullName evidence="9">Lysylphosphatidylglycerol synthase TM region</fullName>
    </recommendedName>
</protein>
<dbReference type="PANTHER" id="PTHR40277:SF1">
    <property type="entry name" value="BLL5419 PROTEIN"/>
    <property type="match status" value="1"/>
</dbReference>
<feature type="transmembrane region" description="Helical" evidence="6">
    <location>
        <begin position="53"/>
        <end position="72"/>
    </location>
</feature>
<feature type="transmembrane region" description="Helical" evidence="6">
    <location>
        <begin position="206"/>
        <end position="234"/>
    </location>
</feature>
<evidence type="ECO:0000313" key="7">
    <source>
        <dbReference type="EMBL" id="SDS49014.1"/>
    </source>
</evidence>
<accession>A0A1H1SLW9</accession>
<feature type="transmembrane region" description="Helical" evidence="6">
    <location>
        <begin position="137"/>
        <end position="155"/>
    </location>
</feature>
<gene>
    <name evidence="7" type="ORF">SAMN04489721_1405</name>
</gene>
<organism evidence="7 8">
    <name type="scientific">Agromyces flavus</name>
    <dbReference type="NCBI Taxonomy" id="589382"/>
    <lineage>
        <taxon>Bacteria</taxon>
        <taxon>Bacillati</taxon>
        <taxon>Actinomycetota</taxon>
        <taxon>Actinomycetes</taxon>
        <taxon>Micrococcales</taxon>
        <taxon>Microbacteriaceae</taxon>
        <taxon>Agromyces</taxon>
    </lineage>
</organism>
<feature type="transmembrane region" description="Helical" evidence="6">
    <location>
        <begin position="271"/>
        <end position="296"/>
    </location>
</feature>
<evidence type="ECO:0000256" key="6">
    <source>
        <dbReference type="SAM" id="Phobius"/>
    </source>
</evidence>
<evidence type="ECO:0000313" key="8">
    <source>
        <dbReference type="Proteomes" id="UP000199482"/>
    </source>
</evidence>
<dbReference type="PANTHER" id="PTHR40277">
    <property type="entry name" value="BLL5419 PROTEIN"/>
    <property type="match status" value="1"/>
</dbReference>
<feature type="transmembrane region" description="Helical" evidence="6">
    <location>
        <begin position="21"/>
        <end position="41"/>
    </location>
</feature>
<name>A0A1H1SLW9_9MICO</name>
<dbReference type="GO" id="GO:0005886">
    <property type="term" value="C:plasma membrane"/>
    <property type="evidence" value="ECO:0007669"/>
    <property type="project" value="UniProtKB-SubCell"/>
</dbReference>
<evidence type="ECO:0000256" key="2">
    <source>
        <dbReference type="ARBA" id="ARBA00022475"/>
    </source>
</evidence>
<sequence>MSAAGCATRVRVIGSSTRFRLVARTLAGLAVLVAVVAGVGSEPFLRALSSVDPGLVFVALVLSAVATVAAAWRWSTIAGRLGVALGVREAVAWYYRSQFLNTVVPGGVVGDVERAVTQGRDAGNLPQAARAVVIERTVGQLVQVAIAVLVLVYLGSEFQGVLLPVLGIGLVLLVLAVLGTAASSARARRAMRRELGELAAGIGSPVVLLRVVIASVVVVGCHVATLGVAVAAVGASVPPLRLAALALVVLVSGSIPLNVGGWGPREGVAGWAFAVAGLGASTGVAASALFGVLTMISVAPGLVVAVGSTVRRARTHSATPPAVLTVAHRGVGS</sequence>
<dbReference type="STRING" id="589382.SAMN04489721_1405"/>